<dbReference type="PRINTS" id="PR00111">
    <property type="entry name" value="ABHYDROLASE"/>
</dbReference>
<comment type="caution">
    <text evidence="2">The sequence shown here is derived from an EMBL/GenBank/DDBJ whole genome shotgun (WGS) entry which is preliminary data.</text>
</comment>
<feature type="domain" description="AB hydrolase-1" evidence="1">
    <location>
        <begin position="23"/>
        <end position="154"/>
    </location>
</feature>
<dbReference type="InterPro" id="IPR050471">
    <property type="entry name" value="AB_hydrolase"/>
</dbReference>
<dbReference type="Pfam" id="PF00561">
    <property type="entry name" value="Abhydrolase_1"/>
    <property type="match status" value="1"/>
</dbReference>
<dbReference type="GO" id="GO:0016787">
    <property type="term" value="F:hydrolase activity"/>
    <property type="evidence" value="ECO:0007669"/>
    <property type="project" value="UniProtKB-KW"/>
</dbReference>
<dbReference type="PANTHER" id="PTHR43433:SF5">
    <property type="entry name" value="AB HYDROLASE-1 DOMAIN-CONTAINING PROTEIN"/>
    <property type="match status" value="1"/>
</dbReference>
<evidence type="ECO:0000313" key="3">
    <source>
        <dbReference type="Proteomes" id="UP001144805"/>
    </source>
</evidence>
<evidence type="ECO:0000313" key="2">
    <source>
        <dbReference type="EMBL" id="MCX5568598.1"/>
    </source>
</evidence>
<dbReference type="PANTHER" id="PTHR43433">
    <property type="entry name" value="HYDROLASE, ALPHA/BETA FOLD FAMILY PROTEIN"/>
    <property type="match status" value="1"/>
</dbReference>
<dbReference type="InterPro" id="IPR029058">
    <property type="entry name" value="AB_hydrolase_fold"/>
</dbReference>
<dbReference type="InterPro" id="IPR000073">
    <property type="entry name" value="AB_hydrolase_1"/>
</dbReference>
<protein>
    <submittedName>
        <fullName evidence="2">Alpha/beta hydrolase</fullName>
    </submittedName>
</protein>
<organism evidence="2 3">
    <name type="scientific">Kaistia nematophila</name>
    <dbReference type="NCBI Taxonomy" id="2994654"/>
    <lineage>
        <taxon>Bacteria</taxon>
        <taxon>Pseudomonadati</taxon>
        <taxon>Pseudomonadota</taxon>
        <taxon>Alphaproteobacteria</taxon>
        <taxon>Hyphomicrobiales</taxon>
        <taxon>Kaistiaceae</taxon>
        <taxon>Kaistia</taxon>
    </lineage>
</organism>
<name>A0A9X3E097_9HYPH</name>
<proteinExistence type="predicted"/>
<dbReference type="EMBL" id="JAPKNK010000002">
    <property type="protein sequence ID" value="MCX5568598.1"/>
    <property type="molecule type" value="Genomic_DNA"/>
</dbReference>
<reference evidence="2" key="1">
    <citation type="submission" date="2022-11" db="EMBL/GenBank/DDBJ databases">
        <title>Biodiversity and phylogenetic relationships of bacteria.</title>
        <authorList>
            <person name="Machado R.A.R."/>
            <person name="Bhat A."/>
            <person name="Loulou A."/>
            <person name="Kallel S."/>
        </authorList>
    </citation>
    <scope>NUCLEOTIDE SEQUENCE</scope>
    <source>
        <strain evidence="2">K-TC2</strain>
    </source>
</reference>
<sequence length="275" mass="29656">MTRSSFRRDDAELSVFDSGIGLPVVFQHGLGGDNGQVVENFPDGPAYRRLTVECRAQGQSQPGSIRPFSIAMFAADILAVCDARGIDRFVMGGISMGAAIALHIAHRNPDRVAGLVLARPAWLFDATPENMRPYALVAEHLRRAPPEQAKTAFAASPLAQQLAVDAPDNLASLLKFFDRPDPAVTADLLGGIALDGPGVTEAEARELDLPTLVIGHEVDTVHPLAFAKRLAETIPAARLAEIAPKATDKPRHVSEFRSELESFLRTIEPLREKTA</sequence>
<dbReference type="RefSeq" id="WP_266337571.1">
    <property type="nucleotide sequence ID" value="NZ_JAPKNK010000002.1"/>
</dbReference>
<keyword evidence="3" id="KW-1185">Reference proteome</keyword>
<dbReference type="Gene3D" id="3.40.50.1820">
    <property type="entry name" value="alpha/beta hydrolase"/>
    <property type="match status" value="1"/>
</dbReference>
<evidence type="ECO:0000259" key="1">
    <source>
        <dbReference type="Pfam" id="PF00561"/>
    </source>
</evidence>
<dbReference type="AlphaFoldDB" id="A0A9X3E097"/>
<accession>A0A9X3E097</accession>
<keyword evidence="2" id="KW-0378">Hydrolase</keyword>
<gene>
    <name evidence="2" type="ORF">OSH07_05290</name>
</gene>
<dbReference type="SUPFAM" id="SSF53474">
    <property type="entry name" value="alpha/beta-Hydrolases"/>
    <property type="match status" value="1"/>
</dbReference>
<dbReference type="Proteomes" id="UP001144805">
    <property type="component" value="Unassembled WGS sequence"/>
</dbReference>